<dbReference type="EMBL" id="CP062960">
    <property type="protein sequence ID" value="QOW64673.1"/>
    <property type="molecule type" value="Genomic_DNA"/>
</dbReference>
<dbReference type="GeneID" id="96624927"/>
<keyword evidence="1" id="KW-1133">Transmembrane helix</keyword>
<geneLocation type="plasmid" evidence="2 4">
    <name>p1</name>
</geneLocation>
<dbReference type="RefSeq" id="WP_193836727.1">
    <property type="nucleotide sequence ID" value="NZ_CP062960.1"/>
</dbReference>
<keyword evidence="1" id="KW-0472">Membrane</keyword>
<geneLocation type="plasmid" evidence="3 4">
    <name>p2</name>
</geneLocation>
<keyword evidence="1" id="KW-0812">Transmembrane</keyword>
<evidence type="ECO:0000313" key="4">
    <source>
        <dbReference type="Proteomes" id="UP000516404"/>
    </source>
</evidence>
<accession>A0A7S6WW79</accession>
<evidence type="ECO:0000313" key="3">
    <source>
        <dbReference type="EMBL" id="QOW64734.1"/>
    </source>
</evidence>
<keyword evidence="4" id="KW-1185">Reference proteome</keyword>
<name>A0A7S6WW79_9MICC</name>
<dbReference type="Proteomes" id="UP000516404">
    <property type="component" value="Plasmid p2"/>
</dbReference>
<protein>
    <submittedName>
        <fullName evidence="2">Uncharacterized protein</fullName>
    </submittedName>
</protein>
<gene>
    <name evidence="2" type="ORF">IDM49_11675</name>
    <name evidence="3" type="ORF">IDM49_11850</name>
</gene>
<sequence>MSKEHSSVQGKKKKLTLIDKLVHLPLTLILIGTVVYGISHVVLSGTINRAFNHPQQCTITAAVAQRSGSKSYSSSSNIYIQSPDCSDLRFIGKNEGHTDQEIVDRIRGFKGQKVTVYVGVWQTPFSATDVAGIEGLDLSH</sequence>
<proteinExistence type="predicted"/>
<organism evidence="2 4">
    <name type="scientific">Rothia terrae</name>
    <dbReference type="NCBI Taxonomy" id="396015"/>
    <lineage>
        <taxon>Bacteria</taxon>
        <taxon>Bacillati</taxon>
        <taxon>Actinomycetota</taxon>
        <taxon>Actinomycetes</taxon>
        <taxon>Micrococcales</taxon>
        <taxon>Micrococcaceae</taxon>
        <taxon>Rothia</taxon>
    </lineage>
</organism>
<keyword evidence="2" id="KW-0614">Plasmid</keyword>
<feature type="transmembrane region" description="Helical" evidence="1">
    <location>
        <begin position="21"/>
        <end position="43"/>
    </location>
</feature>
<dbReference type="AlphaFoldDB" id="A0A7S6WW79"/>
<dbReference type="EMBL" id="CP062961">
    <property type="protein sequence ID" value="QOW64734.1"/>
    <property type="molecule type" value="Genomic_DNA"/>
</dbReference>
<evidence type="ECO:0000256" key="1">
    <source>
        <dbReference type="SAM" id="Phobius"/>
    </source>
</evidence>
<reference evidence="2 4" key="1">
    <citation type="submission" date="2020-09" db="EMBL/GenBank/DDBJ databases">
        <title>Investigation of environmental microbes.</title>
        <authorList>
            <person name="Ou Y."/>
            <person name="Kang Q."/>
        </authorList>
    </citation>
    <scope>NUCLEOTIDE SEQUENCE [LARGE SCALE GENOMIC DNA]</scope>
    <source>
        <strain evidence="2 4">KJZ-14</strain>
        <plasmid evidence="2 4">p1</plasmid>
        <plasmid evidence="3 4">p2</plasmid>
    </source>
</reference>
<dbReference type="KEGG" id="rter:IDM49_11675"/>
<evidence type="ECO:0000313" key="2">
    <source>
        <dbReference type="EMBL" id="QOW64673.1"/>
    </source>
</evidence>
<dbReference type="KEGG" id="rter:IDM49_11850"/>
<dbReference type="Proteomes" id="UP000516404">
    <property type="component" value="Plasmid p1"/>
</dbReference>